<dbReference type="eggNOG" id="arCOG00441">
    <property type="taxonomic scope" value="Archaea"/>
</dbReference>
<dbReference type="InterPro" id="IPR027417">
    <property type="entry name" value="P-loop_NTPase"/>
</dbReference>
<dbReference type="HOGENOM" id="CLU_914050_0_0_2"/>
<dbReference type="GO" id="GO:0005524">
    <property type="term" value="F:ATP binding"/>
    <property type="evidence" value="ECO:0007669"/>
    <property type="project" value="InterPro"/>
</dbReference>
<dbReference type="PANTHER" id="PTHR42759">
    <property type="entry name" value="MOXR FAMILY PROTEIN"/>
    <property type="match status" value="1"/>
</dbReference>
<dbReference type="PROSITE" id="PS50045">
    <property type="entry name" value="SIGMA54_INTERACT_4"/>
    <property type="match status" value="1"/>
</dbReference>
<name>A3MUR2_PYRCJ</name>
<evidence type="ECO:0000313" key="3">
    <source>
        <dbReference type="Proteomes" id="UP000001431"/>
    </source>
</evidence>
<keyword evidence="3" id="KW-1185">Reference proteome</keyword>
<dbReference type="SUPFAM" id="SSF52540">
    <property type="entry name" value="P-loop containing nucleoside triphosphate hydrolases"/>
    <property type="match status" value="1"/>
</dbReference>
<accession>A3MUR2</accession>
<sequence length="307" mass="34090">MPYVRLSELLQRKPIDMPRLVRERVKKMGVDEIRRRIGGVLKGLDDVLLDVLSGMMIGRPVVLVGPVGLGKTTLAEAVAETLALGDPPYIEVACHSHMTAVDLTGDIDIAVALQAGLDHPLSYIPGPLVMAHGTVLIMDELNRLNPYAQAALLQAIQEHYVYIRGYRIRTDFVLIGTANPSEYEGVYELSEALADRLKFVEVKMPDRELLKSILLWKAREALGDLEVDIPSKLAEILSKFAHEAKKAGYPQSVRSLSYALADASALAWAQRREVELRDLKRSLVNNLPFDSETKEALLKIFDRAANE</sequence>
<dbReference type="PRINTS" id="PR00300">
    <property type="entry name" value="CLPPROTEASEA"/>
</dbReference>
<feature type="domain" description="Sigma-54 factor interaction" evidence="1">
    <location>
        <begin position="60"/>
        <end position="265"/>
    </location>
</feature>
<dbReference type="InterPro" id="IPR050764">
    <property type="entry name" value="CbbQ/NirQ/NorQ/GpvN"/>
</dbReference>
<protein>
    <submittedName>
        <fullName evidence="2">ATPase associated with various cellular activities, AAA_5</fullName>
    </submittedName>
</protein>
<dbReference type="InterPro" id="IPR011704">
    <property type="entry name" value="ATPase_dyneun-rel_AAA"/>
</dbReference>
<dbReference type="SMART" id="SM00382">
    <property type="entry name" value="AAA"/>
    <property type="match status" value="1"/>
</dbReference>
<gene>
    <name evidence="2" type="ordered locus">Pcal_0954</name>
</gene>
<dbReference type="PANTHER" id="PTHR42759:SF1">
    <property type="entry name" value="MAGNESIUM-CHELATASE SUBUNIT CHLD"/>
    <property type="match status" value="1"/>
</dbReference>
<dbReference type="GO" id="GO:0016887">
    <property type="term" value="F:ATP hydrolysis activity"/>
    <property type="evidence" value="ECO:0007669"/>
    <property type="project" value="InterPro"/>
</dbReference>
<dbReference type="Gene3D" id="3.40.50.300">
    <property type="entry name" value="P-loop containing nucleotide triphosphate hydrolases"/>
    <property type="match status" value="1"/>
</dbReference>
<dbReference type="Pfam" id="PF07728">
    <property type="entry name" value="AAA_5"/>
    <property type="match status" value="1"/>
</dbReference>
<organism evidence="2 3">
    <name type="scientific">Pyrobaculum calidifontis (strain DSM 21063 / JCM 11548 / VA1)</name>
    <dbReference type="NCBI Taxonomy" id="410359"/>
    <lineage>
        <taxon>Archaea</taxon>
        <taxon>Thermoproteota</taxon>
        <taxon>Thermoprotei</taxon>
        <taxon>Thermoproteales</taxon>
        <taxon>Thermoproteaceae</taxon>
        <taxon>Pyrobaculum</taxon>
    </lineage>
</organism>
<dbReference type="InterPro" id="IPR002078">
    <property type="entry name" value="Sigma_54_int"/>
</dbReference>
<dbReference type="AlphaFoldDB" id="A3MUR2"/>
<dbReference type="Proteomes" id="UP000001431">
    <property type="component" value="Chromosome"/>
</dbReference>
<dbReference type="InterPro" id="IPR003593">
    <property type="entry name" value="AAA+_ATPase"/>
</dbReference>
<dbReference type="CDD" id="cd00009">
    <property type="entry name" value="AAA"/>
    <property type="match status" value="1"/>
</dbReference>
<reference evidence="2" key="1">
    <citation type="submission" date="2007-02" db="EMBL/GenBank/DDBJ databases">
        <title>Complete sequence of Pyrobaculum calidifontis JCM 11548.</title>
        <authorList>
            <consortium name="US DOE Joint Genome Institute"/>
            <person name="Copeland A."/>
            <person name="Lucas S."/>
            <person name="Lapidus A."/>
            <person name="Barry K."/>
            <person name="Glavina del Rio T."/>
            <person name="Dalin E."/>
            <person name="Tice H."/>
            <person name="Pitluck S."/>
            <person name="Chain P."/>
            <person name="Malfatti S."/>
            <person name="Shin M."/>
            <person name="Vergez L."/>
            <person name="Schmutz J."/>
            <person name="Larimer F."/>
            <person name="Land M."/>
            <person name="Hauser L."/>
            <person name="Kyrpides N."/>
            <person name="Mikhailova N."/>
            <person name="Cozen A.E."/>
            <person name="Fitz-Gibbon S.T."/>
            <person name="House C.H."/>
            <person name="Saltikov C."/>
            <person name="Lowe T.M."/>
            <person name="Richardson P."/>
        </authorList>
    </citation>
    <scope>NUCLEOTIDE SEQUENCE [LARGE SCALE GENOMIC DNA]</scope>
    <source>
        <strain evidence="2">JCM 11548</strain>
    </source>
</reference>
<proteinExistence type="predicted"/>
<dbReference type="InterPro" id="IPR001270">
    <property type="entry name" value="ClpA/B"/>
</dbReference>
<dbReference type="KEGG" id="pcl:Pcal_0954"/>
<evidence type="ECO:0000259" key="1">
    <source>
        <dbReference type="PROSITE" id="PS50045"/>
    </source>
</evidence>
<evidence type="ECO:0000313" key="2">
    <source>
        <dbReference type="EMBL" id="ABO08379.1"/>
    </source>
</evidence>
<dbReference type="STRING" id="410359.Pcal_0954"/>
<dbReference type="EMBL" id="CP000561">
    <property type="protein sequence ID" value="ABO08379.1"/>
    <property type="molecule type" value="Genomic_DNA"/>
</dbReference>
<dbReference type="GO" id="GO:0006355">
    <property type="term" value="P:regulation of DNA-templated transcription"/>
    <property type="evidence" value="ECO:0007669"/>
    <property type="project" value="InterPro"/>
</dbReference>